<dbReference type="Pfam" id="PF08497">
    <property type="entry name" value="Radical_SAM_N"/>
    <property type="match status" value="1"/>
</dbReference>
<keyword evidence="1 6" id="KW-0004">4Fe-4S</keyword>
<dbReference type="InterPro" id="IPR058240">
    <property type="entry name" value="rSAM_sf"/>
</dbReference>
<dbReference type="RefSeq" id="WP_295369550.1">
    <property type="nucleotide sequence ID" value="NZ_DYUC01000020.1"/>
</dbReference>
<evidence type="ECO:0000256" key="1">
    <source>
        <dbReference type="ARBA" id="ARBA00022485"/>
    </source>
</evidence>
<reference evidence="9" key="2">
    <citation type="submission" date="2021-09" db="EMBL/GenBank/DDBJ databases">
        <authorList>
            <person name="Gilroy R."/>
        </authorList>
    </citation>
    <scope>NUCLEOTIDE SEQUENCE</scope>
    <source>
        <strain evidence="9">CHK179-5677</strain>
    </source>
</reference>
<feature type="compositionally biased region" description="Basic residues" evidence="7">
    <location>
        <begin position="657"/>
        <end position="673"/>
    </location>
</feature>
<protein>
    <submittedName>
        <fullName evidence="9">YgiQ family radical SAM protein</fullName>
    </submittedName>
</protein>
<dbReference type="PANTHER" id="PTHR32331:SF0">
    <property type="entry name" value="UPF0313 PROTEIN YGIQ"/>
    <property type="match status" value="1"/>
</dbReference>
<dbReference type="SMART" id="SM00729">
    <property type="entry name" value="Elp3"/>
    <property type="match status" value="1"/>
</dbReference>
<evidence type="ECO:0000256" key="4">
    <source>
        <dbReference type="ARBA" id="ARBA00023004"/>
    </source>
</evidence>
<dbReference type="Pfam" id="PF11842">
    <property type="entry name" value="DUF3362"/>
    <property type="match status" value="1"/>
</dbReference>
<feature type="binding site" evidence="6">
    <location>
        <position position="319"/>
    </location>
    <ligand>
        <name>[4Fe-4S] cluster</name>
        <dbReference type="ChEBI" id="CHEBI:49883"/>
        <note>4Fe-4S-S-AdoMet</note>
    </ligand>
</feature>
<feature type="binding site" evidence="6">
    <location>
        <position position="312"/>
    </location>
    <ligand>
        <name>[4Fe-4S] cluster</name>
        <dbReference type="ChEBI" id="CHEBI:49883"/>
        <note>4Fe-4S-S-AdoMet</note>
    </ligand>
</feature>
<dbReference type="InterPro" id="IPR023404">
    <property type="entry name" value="rSAM_horseshoe"/>
</dbReference>
<evidence type="ECO:0000256" key="3">
    <source>
        <dbReference type="ARBA" id="ARBA00022723"/>
    </source>
</evidence>
<keyword evidence="5 6" id="KW-0411">Iron-sulfur</keyword>
<dbReference type="SFLD" id="SFLDS00029">
    <property type="entry name" value="Radical_SAM"/>
    <property type="match status" value="1"/>
</dbReference>
<dbReference type="InterPro" id="IPR013704">
    <property type="entry name" value="UPF0313_N"/>
</dbReference>
<comment type="similarity">
    <text evidence="6">Belongs to the UPF0313 family.</text>
</comment>
<keyword evidence="2 6" id="KW-0949">S-adenosyl-L-methionine</keyword>
<feature type="compositionally biased region" description="Basic and acidic residues" evidence="7">
    <location>
        <begin position="629"/>
        <end position="643"/>
    </location>
</feature>
<dbReference type="Proteomes" id="UP000760668">
    <property type="component" value="Unassembled WGS sequence"/>
</dbReference>
<dbReference type="PANTHER" id="PTHR32331">
    <property type="entry name" value="UPF0313 PROTEIN YGIQ"/>
    <property type="match status" value="1"/>
</dbReference>
<dbReference type="NCBIfam" id="TIGR03904">
    <property type="entry name" value="SAM_YgiQ"/>
    <property type="match status" value="1"/>
</dbReference>
<reference evidence="9" key="1">
    <citation type="journal article" date="2021" name="PeerJ">
        <title>Extensive microbial diversity within the chicken gut microbiome revealed by metagenomics and culture.</title>
        <authorList>
            <person name="Gilroy R."/>
            <person name="Ravi A."/>
            <person name="Getino M."/>
            <person name="Pursley I."/>
            <person name="Horton D.L."/>
            <person name="Alikhan N.F."/>
            <person name="Baker D."/>
            <person name="Gharbi K."/>
            <person name="Hall N."/>
            <person name="Watson M."/>
            <person name="Adriaenssens E.M."/>
            <person name="Foster-Nyarko E."/>
            <person name="Jarju S."/>
            <person name="Secka A."/>
            <person name="Antonio M."/>
            <person name="Oren A."/>
            <person name="Chaudhuri R.R."/>
            <person name="La Ragione R."/>
            <person name="Hildebrand F."/>
            <person name="Pallen M.J."/>
        </authorList>
    </citation>
    <scope>NUCLEOTIDE SEQUENCE</scope>
    <source>
        <strain evidence="9">CHK179-5677</strain>
    </source>
</reference>
<name>A0A921ML98_9FIRM</name>
<dbReference type="AlphaFoldDB" id="A0A921ML98"/>
<evidence type="ECO:0000256" key="6">
    <source>
        <dbReference type="HAMAP-Rule" id="MF_01251"/>
    </source>
</evidence>
<proteinExistence type="inferred from homology"/>
<evidence type="ECO:0000256" key="5">
    <source>
        <dbReference type="ARBA" id="ARBA00023014"/>
    </source>
</evidence>
<evidence type="ECO:0000259" key="8">
    <source>
        <dbReference type="PROSITE" id="PS51918"/>
    </source>
</evidence>
<dbReference type="GO" id="GO:0005506">
    <property type="term" value="F:iron ion binding"/>
    <property type="evidence" value="ECO:0007669"/>
    <property type="project" value="UniProtKB-UniRule"/>
</dbReference>
<dbReference type="Gene3D" id="3.80.30.20">
    <property type="entry name" value="tm_1862 like domain"/>
    <property type="match status" value="1"/>
</dbReference>
<evidence type="ECO:0000256" key="7">
    <source>
        <dbReference type="SAM" id="MobiDB-lite"/>
    </source>
</evidence>
<feature type="region of interest" description="Disordered" evidence="7">
    <location>
        <begin position="595"/>
        <end position="673"/>
    </location>
</feature>
<dbReference type="HAMAP" id="MF_01251">
    <property type="entry name" value="UPF0313"/>
    <property type="match status" value="1"/>
</dbReference>
<keyword evidence="4 6" id="KW-0408">Iron</keyword>
<dbReference type="SFLD" id="SFLDG01082">
    <property type="entry name" value="B12-binding_domain_containing"/>
    <property type="match status" value="1"/>
</dbReference>
<dbReference type="GO" id="GO:0051539">
    <property type="term" value="F:4 iron, 4 sulfur cluster binding"/>
    <property type="evidence" value="ECO:0007669"/>
    <property type="project" value="UniProtKB-KW"/>
</dbReference>
<dbReference type="InterPro" id="IPR007197">
    <property type="entry name" value="rSAM"/>
</dbReference>
<dbReference type="InterPro" id="IPR024560">
    <property type="entry name" value="UPF0313_C"/>
</dbReference>
<dbReference type="InterPro" id="IPR006638">
    <property type="entry name" value="Elp3/MiaA/NifB-like_rSAM"/>
</dbReference>
<dbReference type="InterPro" id="IPR022946">
    <property type="entry name" value="UPF0313"/>
</dbReference>
<evidence type="ECO:0000313" key="10">
    <source>
        <dbReference type="Proteomes" id="UP000760668"/>
    </source>
</evidence>
<feature type="domain" description="Radical SAM core" evidence="8">
    <location>
        <begin position="294"/>
        <end position="570"/>
    </location>
</feature>
<evidence type="ECO:0000313" key="9">
    <source>
        <dbReference type="EMBL" id="HJG85879.1"/>
    </source>
</evidence>
<dbReference type="GO" id="GO:0003824">
    <property type="term" value="F:catalytic activity"/>
    <property type="evidence" value="ECO:0007669"/>
    <property type="project" value="InterPro"/>
</dbReference>
<keyword evidence="3 6" id="KW-0479">Metal-binding</keyword>
<sequence>MSIDARQFLPVSKQDMAERGWDSYDFLVITGDAYVDHPSFGPAIISRLLEHEGYRVAILAQPDWRKVESFTALGRPRLAVLISSGNIDSMVAHYTVAKRRRQDDAYSPGNKAGLRPDHAVVVYANKVREAFGDIPVVIGGLEASLRRFAHYDYWDDKVRRSVLLDSQADLLVYGMGETATKEIAARLVSGTPIGEITDVRGTAFLADNPSACAYPMVEVASFEAVAGDKRAYAEANMTEYREHDPIVGRAILQRHGRDLLVVNPPAMPLTTEELDLVAELPYVREPHPMYDSMGGVPAIEEVRFSVAHNRGCFGACNFCSLAFHQGRIISSRSHESVIREVTALTHHPGFKGYIHDVGGPTANFRRPACKKQLKAGLCKNRACLSPEACPNLDADHTDYLMLLRKLREIPGVKKIFIRSGIRFDYMMKDKSGEFFADLVKHHVSGQLKVAPEHCVNSVLDYMGKPHIEVYEKFRQKYERLNQKYGKEQYLVPYLMSSHPGCTLEDAVKLAEWLNKSGRQPEQVQDFYPTPGTLSTCMYYTGIDPRTMQPVFVPTNPHDKAMQRALMQWKRPEKRPLVLEALHRAHREDLIGFGKHCLVRPNGPQGGQNRANGPEREKNKAQKGGKPRKRPEEKLKQAGKRVEHNSPTPARKAGWAKPKAKKNAKPNQGRRGRG</sequence>
<dbReference type="SFLD" id="SFLDG01069">
    <property type="entry name" value="UPF0313"/>
    <property type="match status" value="1"/>
</dbReference>
<comment type="caution">
    <text evidence="9">The sequence shown here is derived from an EMBL/GenBank/DDBJ whole genome shotgun (WGS) entry which is preliminary data.</text>
</comment>
<organism evidence="9 10">
    <name type="scientific">Pseudoflavonifractor capillosus</name>
    <dbReference type="NCBI Taxonomy" id="106588"/>
    <lineage>
        <taxon>Bacteria</taxon>
        <taxon>Bacillati</taxon>
        <taxon>Bacillota</taxon>
        <taxon>Clostridia</taxon>
        <taxon>Eubacteriales</taxon>
        <taxon>Oscillospiraceae</taxon>
        <taxon>Pseudoflavonifractor</taxon>
    </lineage>
</organism>
<dbReference type="SUPFAM" id="SSF102114">
    <property type="entry name" value="Radical SAM enzymes"/>
    <property type="match status" value="1"/>
</dbReference>
<gene>
    <name evidence="9" type="ORF">K8V01_02445</name>
</gene>
<dbReference type="PROSITE" id="PS51918">
    <property type="entry name" value="RADICAL_SAM"/>
    <property type="match status" value="1"/>
</dbReference>
<accession>A0A921ML98</accession>
<dbReference type="EMBL" id="DYUC01000020">
    <property type="protein sequence ID" value="HJG85879.1"/>
    <property type="molecule type" value="Genomic_DNA"/>
</dbReference>
<feature type="binding site" evidence="6">
    <location>
        <position position="316"/>
    </location>
    <ligand>
        <name>[4Fe-4S] cluster</name>
        <dbReference type="ChEBI" id="CHEBI:49883"/>
        <note>4Fe-4S-S-AdoMet</note>
    </ligand>
</feature>
<comment type="cofactor">
    <cofactor evidence="6">
        <name>[4Fe-4S] cluster</name>
        <dbReference type="ChEBI" id="CHEBI:49883"/>
    </cofactor>
    <text evidence="6">Binds 1 [4Fe-4S] cluster. The cluster is coordinated with 3 cysteines and an exchangeable S-adenosyl-L-methionine.</text>
</comment>
<evidence type="ECO:0000256" key="2">
    <source>
        <dbReference type="ARBA" id="ARBA00022691"/>
    </source>
</evidence>